<accession>A0A1H0SZ43</accession>
<evidence type="ECO:0000256" key="1">
    <source>
        <dbReference type="SAM" id="Phobius"/>
    </source>
</evidence>
<keyword evidence="3" id="KW-1185">Reference proteome</keyword>
<evidence type="ECO:0000313" key="2">
    <source>
        <dbReference type="EMBL" id="SDP47107.1"/>
    </source>
</evidence>
<protein>
    <recommendedName>
        <fullName evidence="4">DUF4367 domain-containing protein</fullName>
    </recommendedName>
</protein>
<dbReference type="Proteomes" id="UP000199159">
    <property type="component" value="Unassembled WGS sequence"/>
</dbReference>
<dbReference type="OrthoDB" id="2967946at2"/>
<dbReference type="RefSeq" id="WP_090851895.1">
    <property type="nucleotide sequence ID" value="NZ_FNJU01000003.1"/>
</dbReference>
<name>A0A1H0SZ43_9BACI</name>
<keyword evidence="1" id="KW-0472">Membrane</keyword>
<evidence type="ECO:0000313" key="3">
    <source>
        <dbReference type="Proteomes" id="UP000199159"/>
    </source>
</evidence>
<keyword evidence="1" id="KW-0812">Transmembrane</keyword>
<keyword evidence="1" id="KW-1133">Transmembrane helix</keyword>
<reference evidence="3" key="1">
    <citation type="submission" date="2016-10" db="EMBL/GenBank/DDBJ databases">
        <authorList>
            <person name="Varghese N."/>
            <person name="Submissions S."/>
        </authorList>
    </citation>
    <scope>NUCLEOTIDE SEQUENCE [LARGE SCALE GENOMIC DNA]</scope>
    <source>
        <strain evidence="3">IBRC-M10078</strain>
    </source>
</reference>
<feature type="transmembrane region" description="Helical" evidence="1">
    <location>
        <begin position="44"/>
        <end position="65"/>
    </location>
</feature>
<dbReference type="STRING" id="930152.SAMN05216565_103201"/>
<evidence type="ECO:0008006" key="4">
    <source>
        <dbReference type="Google" id="ProtNLM"/>
    </source>
</evidence>
<gene>
    <name evidence="2" type="ORF">SAMN05216565_103201</name>
</gene>
<sequence>MDKKLRDLKENLDHSVLKDIQITHNEKQRILESLHKKDKRLVPYPYYLAVVTAAVILLILLIPQFQKEHDQASTILNEVLQTEYQDDIYFPTFKQYPITFSTILYAPNGGEKKDFMVTYSETSGELMDMEGSDRQRILYGPYEGEMVFRVTYSNFQVSMNQRSNIETIGGVKTIVDEIENDNGHFWLVSFNVKNGSYYIEFNLSEKLEKVDAISIVENIIEGSITNIR</sequence>
<dbReference type="AlphaFoldDB" id="A0A1H0SZ43"/>
<proteinExistence type="predicted"/>
<organism evidence="2 3">
    <name type="scientific">Litchfieldia salsa</name>
    <dbReference type="NCBI Taxonomy" id="930152"/>
    <lineage>
        <taxon>Bacteria</taxon>
        <taxon>Bacillati</taxon>
        <taxon>Bacillota</taxon>
        <taxon>Bacilli</taxon>
        <taxon>Bacillales</taxon>
        <taxon>Bacillaceae</taxon>
        <taxon>Litchfieldia</taxon>
    </lineage>
</organism>
<dbReference type="EMBL" id="FNJU01000003">
    <property type="protein sequence ID" value="SDP47107.1"/>
    <property type="molecule type" value="Genomic_DNA"/>
</dbReference>